<feature type="region of interest" description="Disordered" evidence="1">
    <location>
        <begin position="499"/>
        <end position="523"/>
    </location>
</feature>
<feature type="compositionally biased region" description="Basic and acidic residues" evidence="1">
    <location>
        <begin position="411"/>
        <end position="425"/>
    </location>
</feature>
<dbReference type="STRING" id="675120.N1Q5I0"/>
<evidence type="ECO:0000256" key="1">
    <source>
        <dbReference type="SAM" id="MobiDB-lite"/>
    </source>
</evidence>
<keyword evidence="3" id="KW-1185">Reference proteome</keyword>
<feature type="compositionally biased region" description="Low complexity" evidence="1">
    <location>
        <begin position="512"/>
        <end position="522"/>
    </location>
</feature>
<dbReference type="Gene3D" id="1.25.40.10">
    <property type="entry name" value="Tetratricopeptide repeat domain"/>
    <property type="match status" value="1"/>
</dbReference>
<feature type="region of interest" description="Disordered" evidence="1">
    <location>
        <begin position="1"/>
        <end position="30"/>
    </location>
</feature>
<evidence type="ECO:0000313" key="2">
    <source>
        <dbReference type="EMBL" id="EME50379.1"/>
    </source>
</evidence>
<dbReference type="AlphaFoldDB" id="N1Q5I0"/>
<sequence>METTSHTVPRSVPVPARHPSRKGSTRKAASTPLELTDQQIHVWEHATTLYYGFEWQAAAETFSSLARSLKSDLEQALCLINTALICARLGDFAPALTILGESQPTKEVLALTFFLMGHMNFALLELDQAESDFESALRALDHRPQSYKRYNVEFVLQTGHVKRSLSVLDTYKKFGTCNETMDSLPADCIFGIPDGGSNCSPACSIMSTGSDDCPDLTDFSDVSAPATPTVGTPMEEHDEIDMLWERSTDEPDHQLERSSEKLSFNEEKSLRADMALDVKPRSIQIRVSPPVAVVPEILPAAPTVVTYRPTGLPPKVPPKSRLRMEPRNARIEDGTTRQLAACIRNLPAQGNALQPKEAKVKLESNRRLVDFIRDLNPVPEMEQIIPDNRTQRSASSADSKPGSPGSVDLFTAEHDHERLAKDKPTPKKHRYRSGLGSVLSRKPAKQSDTMSSDTLHSLLCDPSTDDSVVDSWPLPSWPLASPGLEVTPRASMVFSDFSGPSHSSDDYFRPCSRSSSFQSSASRLLIPQRTSSLLGRQRR</sequence>
<reference evidence="2 3" key="2">
    <citation type="journal article" date="2012" name="PLoS Pathog.">
        <title>Diverse lifestyles and strategies of plant pathogenesis encoded in the genomes of eighteen Dothideomycetes fungi.</title>
        <authorList>
            <person name="Ohm R.A."/>
            <person name="Feau N."/>
            <person name="Henrissat B."/>
            <person name="Schoch C.L."/>
            <person name="Horwitz B.A."/>
            <person name="Barry K.W."/>
            <person name="Condon B.J."/>
            <person name="Copeland A.C."/>
            <person name="Dhillon B."/>
            <person name="Glaser F."/>
            <person name="Hesse C.N."/>
            <person name="Kosti I."/>
            <person name="LaButti K."/>
            <person name="Lindquist E.A."/>
            <person name="Lucas S."/>
            <person name="Salamov A.A."/>
            <person name="Bradshaw R.E."/>
            <person name="Ciuffetti L."/>
            <person name="Hamelin R.C."/>
            <person name="Kema G.H.J."/>
            <person name="Lawrence C."/>
            <person name="Scott J.A."/>
            <person name="Spatafora J.W."/>
            <person name="Turgeon B.G."/>
            <person name="de Wit P.J.G.M."/>
            <person name="Zhong S."/>
            <person name="Goodwin S.B."/>
            <person name="Grigoriev I.V."/>
        </authorList>
    </citation>
    <scope>NUCLEOTIDE SEQUENCE [LARGE SCALE GENOMIC DNA]</scope>
    <source>
        <strain evidence="3">NZE10 / CBS 128990</strain>
    </source>
</reference>
<protein>
    <submittedName>
        <fullName evidence="2">Uncharacterized protein</fullName>
    </submittedName>
</protein>
<feature type="region of interest" description="Disordered" evidence="1">
    <location>
        <begin position="380"/>
        <end position="452"/>
    </location>
</feature>
<dbReference type="OrthoDB" id="3642326at2759"/>
<dbReference type="eggNOG" id="ENOG502T9C2">
    <property type="taxonomic scope" value="Eukaryota"/>
</dbReference>
<dbReference type="EMBL" id="KB446535">
    <property type="protein sequence ID" value="EME50379.1"/>
    <property type="molecule type" value="Genomic_DNA"/>
</dbReference>
<gene>
    <name evidence="2" type="ORF">DOTSEDRAFT_69036</name>
</gene>
<dbReference type="InterPro" id="IPR011990">
    <property type="entry name" value="TPR-like_helical_dom_sf"/>
</dbReference>
<accession>N1Q5I0</accession>
<evidence type="ECO:0000313" key="3">
    <source>
        <dbReference type="Proteomes" id="UP000016933"/>
    </source>
</evidence>
<dbReference type="OMA" id="GHMNFAL"/>
<organism evidence="2 3">
    <name type="scientific">Dothistroma septosporum (strain NZE10 / CBS 128990)</name>
    <name type="common">Red band needle blight fungus</name>
    <name type="synonym">Mycosphaerella pini</name>
    <dbReference type="NCBI Taxonomy" id="675120"/>
    <lineage>
        <taxon>Eukaryota</taxon>
        <taxon>Fungi</taxon>
        <taxon>Dikarya</taxon>
        <taxon>Ascomycota</taxon>
        <taxon>Pezizomycotina</taxon>
        <taxon>Dothideomycetes</taxon>
        <taxon>Dothideomycetidae</taxon>
        <taxon>Mycosphaerellales</taxon>
        <taxon>Mycosphaerellaceae</taxon>
        <taxon>Dothistroma</taxon>
    </lineage>
</organism>
<name>N1Q5I0_DOTSN</name>
<proteinExistence type="predicted"/>
<dbReference type="SUPFAM" id="SSF48452">
    <property type="entry name" value="TPR-like"/>
    <property type="match status" value="1"/>
</dbReference>
<dbReference type="HOGENOM" id="CLU_505283_0_0_1"/>
<reference evidence="3" key="1">
    <citation type="journal article" date="2012" name="PLoS Genet.">
        <title>The genomes of the fungal plant pathogens Cladosporium fulvum and Dothistroma septosporum reveal adaptation to different hosts and lifestyles but also signatures of common ancestry.</title>
        <authorList>
            <person name="de Wit P.J.G.M."/>
            <person name="van der Burgt A."/>
            <person name="Oekmen B."/>
            <person name="Stergiopoulos I."/>
            <person name="Abd-Elsalam K.A."/>
            <person name="Aerts A.L."/>
            <person name="Bahkali A.H."/>
            <person name="Beenen H.G."/>
            <person name="Chettri P."/>
            <person name="Cox M.P."/>
            <person name="Datema E."/>
            <person name="de Vries R.P."/>
            <person name="Dhillon B."/>
            <person name="Ganley A.R."/>
            <person name="Griffiths S.A."/>
            <person name="Guo Y."/>
            <person name="Hamelin R.C."/>
            <person name="Henrissat B."/>
            <person name="Kabir M.S."/>
            <person name="Jashni M.K."/>
            <person name="Kema G."/>
            <person name="Klaubauf S."/>
            <person name="Lapidus A."/>
            <person name="Levasseur A."/>
            <person name="Lindquist E."/>
            <person name="Mehrabi R."/>
            <person name="Ohm R.A."/>
            <person name="Owen T.J."/>
            <person name="Salamov A."/>
            <person name="Schwelm A."/>
            <person name="Schijlen E."/>
            <person name="Sun H."/>
            <person name="van den Burg H.A."/>
            <person name="van Ham R.C.H.J."/>
            <person name="Zhang S."/>
            <person name="Goodwin S.B."/>
            <person name="Grigoriev I.V."/>
            <person name="Collemare J."/>
            <person name="Bradshaw R.E."/>
        </authorList>
    </citation>
    <scope>NUCLEOTIDE SEQUENCE [LARGE SCALE GENOMIC DNA]</scope>
    <source>
        <strain evidence="3">NZE10 / CBS 128990</strain>
    </source>
</reference>
<dbReference type="Proteomes" id="UP000016933">
    <property type="component" value="Unassembled WGS sequence"/>
</dbReference>